<accession>A0ABY9CRD5</accession>
<keyword evidence="4" id="KW-0547">Nucleotide-binding</keyword>
<evidence type="ECO:0000256" key="1">
    <source>
        <dbReference type="ARBA" id="ARBA00004141"/>
    </source>
</evidence>
<evidence type="ECO:0000256" key="2">
    <source>
        <dbReference type="ARBA" id="ARBA00006024"/>
    </source>
</evidence>
<evidence type="ECO:0000256" key="3">
    <source>
        <dbReference type="ARBA" id="ARBA00022723"/>
    </source>
</evidence>
<evidence type="ECO:0000256" key="7">
    <source>
        <dbReference type="ARBA" id="ARBA00022967"/>
    </source>
</evidence>
<sequence>MGSNVIFDSLYLDRVLASLDVLIDITGGKVNIHVLMALAASASVFIGNSLEGGLLLVMFNPTHIAEKYFTSLSVVDVEELKENYPEFALVLEVNNNKPPNFSHLAYKKVPLVATSHLKRFQTNGTYVEKIDNHVESL</sequence>
<comment type="subcellular location">
    <subcellularLocation>
        <location evidence="1">Membrane</location>
        <topology evidence="1">Multi-pass membrane protein</topology>
    </subcellularLocation>
</comment>
<dbReference type="PANTHER" id="PTHR43079:SF1">
    <property type="entry name" value="CADMIUM_ZINC-TRANSPORTING ATPASE HMA1, CHLOROPLASTIC-RELATED"/>
    <property type="match status" value="1"/>
</dbReference>
<keyword evidence="6" id="KW-0460">Magnesium</keyword>
<dbReference type="InterPro" id="IPR051949">
    <property type="entry name" value="Cation_Transport_ATPase"/>
</dbReference>
<evidence type="ECO:0000313" key="9">
    <source>
        <dbReference type="Proteomes" id="UP001227230"/>
    </source>
</evidence>
<name>A0ABY9CRD5_VITVI</name>
<keyword evidence="7" id="KW-1278">Translocase</keyword>
<dbReference type="Proteomes" id="UP001227230">
    <property type="component" value="Chromosome 10"/>
</dbReference>
<evidence type="ECO:0000256" key="6">
    <source>
        <dbReference type="ARBA" id="ARBA00022842"/>
    </source>
</evidence>
<protein>
    <submittedName>
        <fullName evidence="8">Uncharacterized protein</fullName>
    </submittedName>
</protein>
<evidence type="ECO:0000313" key="8">
    <source>
        <dbReference type="EMBL" id="WJZ97076.1"/>
    </source>
</evidence>
<dbReference type="PANTHER" id="PTHR43079">
    <property type="entry name" value="PROBABLE CADMIUM/ZINC-TRANSPORTING ATPASE HMA1"/>
    <property type="match status" value="1"/>
</dbReference>
<dbReference type="EMBL" id="CP126657">
    <property type="protein sequence ID" value="WJZ97076.1"/>
    <property type="molecule type" value="Genomic_DNA"/>
</dbReference>
<keyword evidence="5" id="KW-0067">ATP-binding</keyword>
<gene>
    <name evidence="8" type="ORF">VitviT2T_015710</name>
</gene>
<organism evidence="8 9">
    <name type="scientific">Vitis vinifera</name>
    <name type="common">Grape</name>
    <dbReference type="NCBI Taxonomy" id="29760"/>
    <lineage>
        <taxon>Eukaryota</taxon>
        <taxon>Viridiplantae</taxon>
        <taxon>Streptophyta</taxon>
        <taxon>Embryophyta</taxon>
        <taxon>Tracheophyta</taxon>
        <taxon>Spermatophyta</taxon>
        <taxon>Magnoliopsida</taxon>
        <taxon>eudicotyledons</taxon>
        <taxon>Gunneridae</taxon>
        <taxon>Pentapetalae</taxon>
        <taxon>rosids</taxon>
        <taxon>Vitales</taxon>
        <taxon>Vitaceae</taxon>
        <taxon>Viteae</taxon>
        <taxon>Vitis</taxon>
    </lineage>
</organism>
<keyword evidence="9" id="KW-1185">Reference proteome</keyword>
<comment type="similarity">
    <text evidence="2">Belongs to the cation transport ATPase (P-type) (TC 3.A.3) family. Type IB subfamily.</text>
</comment>
<evidence type="ECO:0000256" key="5">
    <source>
        <dbReference type="ARBA" id="ARBA00022840"/>
    </source>
</evidence>
<evidence type="ECO:0000256" key="4">
    <source>
        <dbReference type="ARBA" id="ARBA00022741"/>
    </source>
</evidence>
<reference evidence="8 9" key="1">
    <citation type="journal article" date="2023" name="Hortic Res">
        <title>The complete reference genome for grapevine (Vitis vinifera L.) genetics and breeding.</title>
        <authorList>
            <person name="Shi X."/>
            <person name="Cao S."/>
            <person name="Wang X."/>
            <person name="Huang S."/>
            <person name="Wang Y."/>
            <person name="Liu Z."/>
            <person name="Liu W."/>
            <person name="Leng X."/>
            <person name="Peng Y."/>
            <person name="Wang N."/>
            <person name="Wang Y."/>
            <person name="Ma Z."/>
            <person name="Xu X."/>
            <person name="Zhang F."/>
            <person name="Xue H."/>
            <person name="Zhong H."/>
            <person name="Wang Y."/>
            <person name="Zhang K."/>
            <person name="Velt A."/>
            <person name="Avia K."/>
            <person name="Holtgrawe D."/>
            <person name="Grimplet J."/>
            <person name="Matus J.T."/>
            <person name="Ware D."/>
            <person name="Wu X."/>
            <person name="Wang H."/>
            <person name="Liu C."/>
            <person name="Fang Y."/>
            <person name="Rustenholz C."/>
            <person name="Cheng Z."/>
            <person name="Xiao H."/>
            <person name="Zhou Y."/>
        </authorList>
    </citation>
    <scope>NUCLEOTIDE SEQUENCE [LARGE SCALE GENOMIC DNA]</scope>
    <source>
        <strain evidence="9">cv. Pinot noir / PN40024</strain>
        <tissue evidence="8">Leaf</tissue>
    </source>
</reference>
<proteinExistence type="inferred from homology"/>
<keyword evidence="3" id="KW-0479">Metal-binding</keyword>